<organism evidence="2 3">
    <name type="scientific">Candidatus Merdivicinus excrementipullorum</name>
    <dbReference type="NCBI Taxonomy" id="2840867"/>
    <lineage>
        <taxon>Bacteria</taxon>
        <taxon>Bacillati</taxon>
        <taxon>Bacillota</taxon>
        <taxon>Clostridia</taxon>
        <taxon>Eubacteriales</taxon>
        <taxon>Oscillospiraceae</taxon>
        <taxon>Oscillospiraceae incertae sedis</taxon>
        <taxon>Candidatus Merdivicinus</taxon>
    </lineage>
</organism>
<dbReference type="AlphaFoldDB" id="A0A9D1FPS1"/>
<reference evidence="2" key="1">
    <citation type="submission" date="2020-10" db="EMBL/GenBank/DDBJ databases">
        <authorList>
            <person name="Gilroy R."/>
        </authorList>
    </citation>
    <scope>NUCLEOTIDE SEQUENCE</scope>
    <source>
        <strain evidence="2">CHK199-13235</strain>
    </source>
</reference>
<dbReference type="Proteomes" id="UP000824002">
    <property type="component" value="Unassembled WGS sequence"/>
</dbReference>
<evidence type="ECO:0000256" key="1">
    <source>
        <dbReference type="SAM" id="SignalP"/>
    </source>
</evidence>
<accession>A0A9D1FPS1</accession>
<proteinExistence type="predicted"/>
<name>A0A9D1FPS1_9FIRM</name>
<keyword evidence="1" id="KW-0732">Signal</keyword>
<comment type="caution">
    <text evidence="2">The sequence shown here is derived from an EMBL/GenBank/DDBJ whole genome shotgun (WGS) entry which is preliminary data.</text>
</comment>
<gene>
    <name evidence="2" type="ORF">IAB51_12290</name>
</gene>
<feature type="chain" id="PRO_5039278893" description="Lipoprotein" evidence="1">
    <location>
        <begin position="26"/>
        <end position="230"/>
    </location>
</feature>
<dbReference type="EMBL" id="DVJP01000079">
    <property type="protein sequence ID" value="HIS77567.1"/>
    <property type="molecule type" value="Genomic_DNA"/>
</dbReference>
<evidence type="ECO:0000313" key="2">
    <source>
        <dbReference type="EMBL" id="HIS77567.1"/>
    </source>
</evidence>
<evidence type="ECO:0000313" key="3">
    <source>
        <dbReference type="Proteomes" id="UP000824002"/>
    </source>
</evidence>
<evidence type="ECO:0008006" key="4">
    <source>
        <dbReference type="Google" id="ProtNLM"/>
    </source>
</evidence>
<feature type="signal peptide" evidence="1">
    <location>
        <begin position="1"/>
        <end position="25"/>
    </location>
</feature>
<sequence>MKISMKKIAAALCAVAAAISLGGCGALSSMLAGGFDASGYVQGILDSTYKGVYDKYMETTDATEEEAEEGFEAGLEVEANYLAQYLSFGDYFASDEMDPDLKQEMVDYYRELYSHSQYEVGEAIKTDSGYNVEVKVQPINILNDAMDDLTAYLDDFTARADNGEFDAMTDAEFYKTYGEGAMEILNSWMDRFTYGEETAIVVLVYQDEDGLYTISDNDFTNLDTNMVIYP</sequence>
<reference evidence="2" key="2">
    <citation type="journal article" date="2021" name="PeerJ">
        <title>Extensive microbial diversity within the chicken gut microbiome revealed by metagenomics and culture.</title>
        <authorList>
            <person name="Gilroy R."/>
            <person name="Ravi A."/>
            <person name="Getino M."/>
            <person name="Pursley I."/>
            <person name="Horton D.L."/>
            <person name="Alikhan N.F."/>
            <person name="Baker D."/>
            <person name="Gharbi K."/>
            <person name="Hall N."/>
            <person name="Watson M."/>
            <person name="Adriaenssens E.M."/>
            <person name="Foster-Nyarko E."/>
            <person name="Jarju S."/>
            <person name="Secka A."/>
            <person name="Antonio M."/>
            <person name="Oren A."/>
            <person name="Chaudhuri R.R."/>
            <person name="La Ragione R."/>
            <person name="Hildebrand F."/>
            <person name="Pallen M.J."/>
        </authorList>
    </citation>
    <scope>NUCLEOTIDE SEQUENCE</scope>
    <source>
        <strain evidence="2">CHK199-13235</strain>
    </source>
</reference>
<protein>
    <recommendedName>
        <fullName evidence="4">Lipoprotein</fullName>
    </recommendedName>
</protein>
<dbReference type="PROSITE" id="PS51257">
    <property type="entry name" value="PROKAR_LIPOPROTEIN"/>
    <property type="match status" value="1"/>
</dbReference>